<feature type="region of interest" description="Disordered" evidence="1">
    <location>
        <begin position="56"/>
        <end position="93"/>
    </location>
</feature>
<reference evidence="3" key="1">
    <citation type="submission" date="2022-01" db="EMBL/GenBank/DDBJ databases">
        <authorList>
            <person name="Braso-Vives M."/>
        </authorList>
    </citation>
    <scope>NUCLEOTIDE SEQUENCE</scope>
</reference>
<name>A0A8K0A823_BRALA</name>
<evidence type="ECO:0000256" key="1">
    <source>
        <dbReference type="SAM" id="MobiDB-lite"/>
    </source>
</evidence>
<evidence type="ECO:0000313" key="4">
    <source>
        <dbReference type="Proteomes" id="UP000838412"/>
    </source>
</evidence>
<proteinExistence type="predicted"/>
<dbReference type="AlphaFoldDB" id="A0A8K0A823"/>
<gene>
    <name evidence="3" type="primary">Hypp4417</name>
    <name evidence="3" type="ORF">BLAG_LOCUS22939</name>
</gene>
<feature type="compositionally biased region" description="Basic and acidic residues" evidence="1">
    <location>
        <begin position="59"/>
        <end position="93"/>
    </location>
</feature>
<feature type="compositionally biased region" description="Basic and acidic residues" evidence="1">
    <location>
        <begin position="242"/>
        <end position="256"/>
    </location>
</feature>
<sequence length="360" mass="40927">MGYKPAMFLGLSALLMVLMVDQADSLRQKRFVPQQALAALDLLANDTVEKGTAKILRQGSKDERHHEDDGHDHTFLRGEESEEHHEGDGHDHKFLRGEESEEHYEGDGHDHKFLRGEESEEHHEGDGHDHKFLRQEEEEHHEGDGHDHKILRGEEEEEHHEGDGHDHRDLDRMVPQEARTLLDLLKVLADGTATGESDKFLWDGDEEEEEYLFEFLGLGQDEESHNETNQEHGNNKTYEVGGKNHDEHNGPGHNSDEPVLVVLPSLTEDERPSQSYTSEHNVSESNSHDEQNEGVGNGFDEKFSDLLGQFVTLGQRFSDLSQKFLVLGQNFLKDEGLQDGGHDDSEHYEGDGHDHTESNR</sequence>
<feature type="region of interest" description="Disordered" evidence="1">
    <location>
        <begin position="136"/>
        <end position="170"/>
    </location>
</feature>
<evidence type="ECO:0000313" key="3">
    <source>
        <dbReference type="EMBL" id="CAH1270751.1"/>
    </source>
</evidence>
<accession>A0A8K0A823</accession>
<dbReference type="EMBL" id="OV696692">
    <property type="protein sequence ID" value="CAH1270751.1"/>
    <property type="molecule type" value="Genomic_DNA"/>
</dbReference>
<feature type="compositionally biased region" description="Basic and acidic residues" evidence="1">
    <location>
        <begin position="223"/>
        <end position="234"/>
    </location>
</feature>
<keyword evidence="2" id="KW-0732">Signal</keyword>
<feature type="chain" id="PRO_5035433555" evidence="2">
    <location>
        <begin position="26"/>
        <end position="360"/>
    </location>
</feature>
<dbReference type="Proteomes" id="UP000838412">
    <property type="component" value="Chromosome 7"/>
</dbReference>
<feature type="region of interest" description="Disordered" evidence="1">
    <location>
        <begin position="334"/>
        <end position="360"/>
    </location>
</feature>
<keyword evidence="4" id="KW-1185">Reference proteome</keyword>
<feature type="region of interest" description="Disordered" evidence="1">
    <location>
        <begin position="223"/>
        <end position="300"/>
    </location>
</feature>
<evidence type="ECO:0000256" key="2">
    <source>
        <dbReference type="SAM" id="SignalP"/>
    </source>
</evidence>
<feature type="signal peptide" evidence="2">
    <location>
        <begin position="1"/>
        <end position="25"/>
    </location>
</feature>
<organism evidence="3 4">
    <name type="scientific">Branchiostoma lanceolatum</name>
    <name type="common">Common lancelet</name>
    <name type="synonym">Amphioxus lanceolatum</name>
    <dbReference type="NCBI Taxonomy" id="7740"/>
    <lineage>
        <taxon>Eukaryota</taxon>
        <taxon>Metazoa</taxon>
        <taxon>Chordata</taxon>
        <taxon>Cephalochordata</taxon>
        <taxon>Leptocardii</taxon>
        <taxon>Amphioxiformes</taxon>
        <taxon>Branchiostomatidae</taxon>
        <taxon>Branchiostoma</taxon>
    </lineage>
</organism>
<protein>
    <submittedName>
        <fullName evidence="3">Hypp4417 protein</fullName>
    </submittedName>
</protein>
<feature type="compositionally biased region" description="Polar residues" evidence="1">
    <location>
        <begin position="273"/>
        <end position="285"/>
    </location>
</feature>